<dbReference type="PANTHER" id="PTHR42948">
    <property type="entry name" value="TRANSPORTER"/>
    <property type="match status" value="1"/>
</dbReference>
<dbReference type="InterPro" id="IPR037272">
    <property type="entry name" value="SNS_sf"/>
</dbReference>
<keyword evidence="8" id="KW-1185">Reference proteome</keyword>
<evidence type="ECO:0000256" key="1">
    <source>
        <dbReference type="ARBA" id="ARBA00004141"/>
    </source>
</evidence>
<feature type="transmembrane region" description="Helical" evidence="6">
    <location>
        <begin position="154"/>
        <end position="171"/>
    </location>
</feature>
<keyword evidence="3 6" id="KW-0812">Transmembrane</keyword>
<evidence type="ECO:0000256" key="2">
    <source>
        <dbReference type="ARBA" id="ARBA00022448"/>
    </source>
</evidence>
<sequence>MVQNNKKQTPQWSSKLAFTLAAIGSSVGLGNLWRFSAEAGENGGGAFILIYLFCVLLIGIPTILGEFIIGRAGKATSAINSFDDLTKRTASKRAWRFGAWVGTLSGFLIVSFYCVVAAWVLVYIFRFLSGAFDGQNAIEIATQFDQLIISPTDLLLPFFIFGGLVIWLVARGINRGLEMASKILMPTFFVLLVALSVFSLYSAWASGGTSQALEFMFSPDFSKITPKIAVKALGQAFFSLGLGMAIMITYGSYLPHSISLPRSAVIIGLADTAVALIAGLAIFPIVFQYGLNFEAGAGLFFQTLPIALIATPGGNIVGAAFFCMAFFAALTTAVSLLEPAVSHFTEKFLLSREKAAIYVGLLMLALGLVSLNSLRFMDFLDSGVTAPILLPLSSLLVVMFVGWRLDNSILDRELGYSKKMWIKILVIFLKYIAPFSIIVILLASVMERYFPNLLF</sequence>
<dbReference type="SUPFAM" id="SSF161070">
    <property type="entry name" value="SNF-like"/>
    <property type="match status" value="1"/>
</dbReference>
<feature type="transmembrane region" description="Helical" evidence="6">
    <location>
        <begin position="265"/>
        <end position="286"/>
    </location>
</feature>
<dbReference type="RefSeq" id="WP_008306373.1">
    <property type="nucleotide sequence ID" value="NZ_BAEK01000084.1"/>
</dbReference>
<feature type="transmembrane region" description="Helical" evidence="6">
    <location>
        <begin position="183"/>
        <end position="204"/>
    </location>
</feature>
<feature type="transmembrane region" description="Helical" evidence="6">
    <location>
        <begin position="355"/>
        <end position="372"/>
    </location>
</feature>
<dbReference type="Pfam" id="PF00209">
    <property type="entry name" value="SNF"/>
    <property type="match status" value="2"/>
</dbReference>
<comment type="subcellular location">
    <subcellularLocation>
        <location evidence="1">Membrane</location>
        <topology evidence="1">Multi-pass membrane protein</topology>
    </subcellularLocation>
</comment>
<dbReference type="PRINTS" id="PR00176">
    <property type="entry name" value="NANEUSMPORT"/>
</dbReference>
<dbReference type="Proteomes" id="UP000008372">
    <property type="component" value="Unassembled WGS sequence"/>
</dbReference>
<evidence type="ECO:0000313" key="7">
    <source>
        <dbReference type="EMBL" id="GAC07449.1"/>
    </source>
</evidence>
<keyword evidence="4 6" id="KW-1133">Transmembrane helix</keyword>
<feature type="transmembrane region" description="Helical" evidence="6">
    <location>
        <begin position="12"/>
        <end position="33"/>
    </location>
</feature>
<feature type="transmembrane region" description="Helical" evidence="6">
    <location>
        <begin position="424"/>
        <end position="446"/>
    </location>
</feature>
<evidence type="ECO:0000256" key="3">
    <source>
        <dbReference type="ARBA" id="ARBA00022692"/>
    </source>
</evidence>
<accession>A0ABQ0IDJ9</accession>
<feature type="transmembrane region" description="Helical" evidence="6">
    <location>
        <begin position="97"/>
        <end position="125"/>
    </location>
</feature>
<feature type="transmembrane region" description="Helical" evidence="6">
    <location>
        <begin position="384"/>
        <end position="403"/>
    </location>
</feature>
<evidence type="ECO:0008006" key="9">
    <source>
        <dbReference type="Google" id="ProtNLM"/>
    </source>
</evidence>
<dbReference type="InterPro" id="IPR000175">
    <property type="entry name" value="Na/ntran_symport"/>
</dbReference>
<evidence type="ECO:0000256" key="6">
    <source>
        <dbReference type="SAM" id="Phobius"/>
    </source>
</evidence>
<dbReference type="EMBL" id="BAEK01000084">
    <property type="protein sequence ID" value="GAC07449.1"/>
    <property type="molecule type" value="Genomic_DNA"/>
</dbReference>
<dbReference type="NCBIfam" id="NF037979">
    <property type="entry name" value="Na_transp"/>
    <property type="match status" value="1"/>
</dbReference>
<organism evidence="7 8">
    <name type="scientific">Paraglaciecola agarilytica NO2</name>
    <dbReference type="NCBI Taxonomy" id="1125747"/>
    <lineage>
        <taxon>Bacteria</taxon>
        <taxon>Pseudomonadati</taxon>
        <taxon>Pseudomonadota</taxon>
        <taxon>Gammaproteobacteria</taxon>
        <taxon>Alteromonadales</taxon>
        <taxon>Alteromonadaceae</taxon>
        <taxon>Paraglaciecola</taxon>
    </lineage>
</organism>
<feature type="transmembrane region" description="Helical" evidence="6">
    <location>
        <begin position="232"/>
        <end position="253"/>
    </location>
</feature>
<dbReference type="CDD" id="cd10336">
    <property type="entry name" value="SLC6sbd_Tyt1-Like"/>
    <property type="match status" value="1"/>
</dbReference>
<protein>
    <recommendedName>
        <fullName evidence="9">Neurotransmitter:Na+ symporter, NSS family</fullName>
    </recommendedName>
</protein>
<evidence type="ECO:0000256" key="4">
    <source>
        <dbReference type="ARBA" id="ARBA00022989"/>
    </source>
</evidence>
<feature type="transmembrane region" description="Helical" evidence="6">
    <location>
        <begin position="45"/>
        <end position="69"/>
    </location>
</feature>
<feature type="transmembrane region" description="Helical" evidence="6">
    <location>
        <begin position="306"/>
        <end position="334"/>
    </location>
</feature>
<dbReference type="InterPro" id="IPR047218">
    <property type="entry name" value="YocR/YhdH-like"/>
</dbReference>
<proteinExistence type="predicted"/>
<name>A0ABQ0IDJ9_9ALTE</name>
<dbReference type="PROSITE" id="PS50267">
    <property type="entry name" value="NA_NEUROTRAN_SYMP_3"/>
    <property type="match status" value="1"/>
</dbReference>
<dbReference type="PANTHER" id="PTHR42948:SF1">
    <property type="entry name" value="TRANSPORTER"/>
    <property type="match status" value="1"/>
</dbReference>
<reference evidence="7 8" key="1">
    <citation type="journal article" date="2014" name="Environ. Microbiol.">
        <title>Comparative genomics of the marine bacterial genus Glaciecola reveals the high degree of genomic diversity and genomic characteristic for cold adaptation.</title>
        <authorList>
            <person name="Qin Q.L."/>
            <person name="Xie B.B."/>
            <person name="Yu Y."/>
            <person name="Shu Y.L."/>
            <person name="Rong J.C."/>
            <person name="Zhang Y.J."/>
            <person name="Zhao D.L."/>
            <person name="Chen X.L."/>
            <person name="Zhang X.Y."/>
            <person name="Chen B."/>
            <person name="Zhou B.C."/>
            <person name="Zhang Y.Z."/>
        </authorList>
    </citation>
    <scope>NUCLEOTIDE SEQUENCE [LARGE SCALE GENOMIC DNA]</scope>
    <source>
        <strain evidence="7 8">NO2</strain>
    </source>
</reference>
<evidence type="ECO:0000313" key="8">
    <source>
        <dbReference type="Proteomes" id="UP000008372"/>
    </source>
</evidence>
<keyword evidence="2" id="KW-0813">Transport</keyword>
<gene>
    <name evidence="7" type="ORF">GAGA_4625</name>
</gene>
<comment type="caution">
    <text evidence="7">The sequence shown here is derived from an EMBL/GenBank/DDBJ whole genome shotgun (WGS) entry which is preliminary data.</text>
</comment>
<keyword evidence="5 6" id="KW-0472">Membrane</keyword>
<evidence type="ECO:0000256" key="5">
    <source>
        <dbReference type="ARBA" id="ARBA00023136"/>
    </source>
</evidence>